<organism evidence="3 4">
    <name type="scientific">Geomobilimonas luticola</name>
    <dbReference type="NCBI Taxonomy" id="1114878"/>
    <lineage>
        <taxon>Bacteria</taxon>
        <taxon>Pseudomonadati</taxon>
        <taxon>Thermodesulfobacteriota</taxon>
        <taxon>Desulfuromonadia</taxon>
        <taxon>Geobacterales</taxon>
        <taxon>Geobacteraceae</taxon>
        <taxon>Geomobilimonas</taxon>
    </lineage>
</organism>
<dbReference type="RefSeq" id="WP_214173797.1">
    <property type="nucleotide sequence ID" value="NZ_JAHCVK010000001.1"/>
</dbReference>
<evidence type="ECO:0000256" key="1">
    <source>
        <dbReference type="SAM" id="Phobius"/>
    </source>
</evidence>
<sequence length="165" mass="18353">MTPYLRSEKGTALVIAMLFLMVLSILVGALHRTTISEMLFSRNYQESQKAFYAAETGLRAGMQWLSNQGNPPENVLNVAPYFSPVPVASPIWSQEFTDSINQCTYRYYLEHLKDAAAAYAGGESAKIGTSSSAGSKVHFYRITAEGISRDRVIRRRVQLVTTTAY</sequence>
<dbReference type="InterPro" id="IPR025746">
    <property type="entry name" value="PilX_N_dom"/>
</dbReference>
<keyword evidence="1" id="KW-0472">Membrane</keyword>
<dbReference type="EMBL" id="JAHCVK010000001">
    <property type="protein sequence ID" value="MBT0651802.1"/>
    <property type="molecule type" value="Genomic_DNA"/>
</dbReference>
<comment type="caution">
    <text evidence="3">The sequence shown here is derived from an EMBL/GenBank/DDBJ whole genome shotgun (WGS) entry which is preliminary data.</text>
</comment>
<proteinExistence type="predicted"/>
<dbReference type="Pfam" id="PF14341">
    <property type="entry name" value="PilX_N"/>
    <property type="match status" value="1"/>
</dbReference>
<feature type="transmembrane region" description="Helical" evidence="1">
    <location>
        <begin position="12"/>
        <end position="30"/>
    </location>
</feature>
<keyword evidence="1" id="KW-1133">Transmembrane helix</keyword>
<feature type="domain" description="Type 4 fimbrial biogenesis protein PilX N-terminal" evidence="2">
    <location>
        <begin position="9"/>
        <end position="59"/>
    </location>
</feature>
<reference evidence="3 4" key="1">
    <citation type="submission" date="2021-05" db="EMBL/GenBank/DDBJ databases">
        <title>The draft genome of Geobacter luticola JCM 17780.</title>
        <authorList>
            <person name="Xu Z."/>
            <person name="Masuda Y."/>
            <person name="Itoh H."/>
            <person name="Senoo K."/>
        </authorList>
    </citation>
    <scope>NUCLEOTIDE SEQUENCE [LARGE SCALE GENOMIC DNA]</scope>
    <source>
        <strain evidence="3 4">JCM 17780</strain>
    </source>
</reference>
<evidence type="ECO:0000313" key="4">
    <source>
        <dbReference type="Proteomes" id="UP000756860"/>
    </source>
</evidence>
<evidence type="ECO:0000259" key="2">
    <source>
        <dbReference type="Pfam" id="PF14341"/>
    </source>
</evidence>
<accession>A0ABS5S8U2</accession>
<gene>
    <name evidence="3" type="ORF">KI810_01915</name>
</gene>
<keyword evidence="4" id="KW-1185">Reference proteome</keyword>
<dbReference type="Proteomes" id="UP000756860">
    <property type="component" value="Unassembled WGS sequence"/>
</dbReference>
<evidence type="ECO:0000313" key="3">
    <source>
        <dbReference type="EMBL" id="MBT0651802.1"/>
    </source>
</evidence>
<protein>
    <submittedName>
        <fullName evidence="3">Pilus assembly protein PilX</fullName>
    </submittedName>
</protein>
<keyword evidence="1" id="KW-0812">Transmembrane</keyword>
<name>A0ABS5S8U2_9BACT</name>